<comment type="caution">
    <text evidence="2">The sequence shown here is derived from an EMBL/GenBank/DDBJ whole genome shotgun (WGS) entry which is preliminary data.</text>
</comment>
<feature type="signal peptide" evidence="1">
    <location>
        <begin position="1"/>
        <end position="19"/>
    </location>
</feature>
<dbReference type="InterPro" id="IPR012467">
    <property type="entry name" value="DUF1684"/>
</dbReference>
<evidence type="ECO:0000256" key="1">
    <source>
        <dbReference type="SAM" id="SignalP"/>
    </source>
</evidence>
<organism evidence="2 3">
    <name type="scientific">Marinigracilibium pacificum</name>
    <dbReference type="NCBI Taxonomy" id="2729599"/>
    <lineage>
        <taxon>Bacteria</taxon>
        <taxon>Pseudomonadati</taxon>
        <taxon>Bacteroidota</taxon>
        <taxon>Cytophagia</taxon>
        <taxon>Cytophagales</taxon>
        <taxon>Flammeovirgaceae</taxon>
        <taxon>Marinigracilibium</taxon>
    </lineage>
</organism>
<reference evidence="2 3" key="1">
    <citation type="submission" date="2020-04" db="EMBL/GenBank/DDBJ databases">
        <title>Flammeovirgaceae bacterium KN852 isolated from deep sea.</title>
        <authorList>
            <person name="Zhang D.-C."/>
        </authorList>
    </citation>
    <scope>NUCLEOTIDE SEQUENCE [LARGE SCALE GENOMIC DNA]</scope>
    <source>
        <strain evidence="2 3">KN852</strain>
    </source>
</reference>
<name>A0A848IUX0_9BACT</name>
<protein>
    <submittedName>
        <fullName evidence="2">DUF1684 domain-containing protein</fullName>
    </submittedName>
</protein>
<dbReference type="PANTHER" id="PTHR41913:SF1">
    <property type="entry name" value="DUF1684 DOMAIN-CONTAINING PROTEIN"/>
    <property type="match status" value="1"/>
</dbReference>
<dbReference type="EMBL" id="JABBNU010000001">
    <property type="protein sequence ID" value="NMM47085.1"/>
    <property type="molecule type" value="Genomic_DNA"/>
</dbReference>
<accession>A0A848IUX0</accession>
<keyword evidence="3" id="KW-1185">Reference proteome</keyword>
<feature type="chain" id="PRO_5032428722" evidence="1">
    <location>
        <begin position="20"/>
        <end position="196"/>
    </location>
</feature>
<proteinExistence type="predicted"/>
<evidence type="ECO:0000313" key="2">
    <source>
        <dbReference type="EMBL" id="NMM47085.1"/>
    </source>
</evidence>
<evidence type="ECO:0000313" key="3">
    <source>
        <dbReference type="Proteomes" id="UP000559010"/>
    </source>
</evidence>
<dbReference type="PANTHER" id="PTHR41913">
    <property type="entry name" value="DUF1684 DOMAIN-CONTAINING PROTEIN"/>
    <property type="match status" value="1"/>
</dbReference>
<dbReference type="AlphaFoldDB" id="A0A848IUX0"/>
<dbReference type="Pfam" id="PF07920">
    <property type="entry name" value="DUF1684"/>
    <property type="match status" value="1"/>
</dbReference>
<gene>
    <name evidence="2" type="ORF">HH304_01645</name>
</gene>
<keyword evidence="1" id="KW-0732">Signal</keyword>
<sequence length="196" mass="22615">MIKHFLTFSILIFNFTLLAQDYQQSIINHREEKHQEFINSDQSPIKDKDSFKGLNYFPVDSHFNVTGKLEIYPGMKMKTFDTSSGIQKTFKLYGTLVFKLKGTEYSLPVYQSMLPIKGYEKHLFVPFLDQTTGEESYGAGRYLDLYIPENFNSVEIDFNKAYNPYCAYSEGYACPIPGNESFIDMAITAGEKNYNK</sequence>
<dbReference type="Proteomes" id="UP000559010">
    <property type="component" value="Unassembled WGS sequence"/>
</dbReference>
<dbReference type="RefSeq" id="WP_169677699.1">
    <property type="nucleotide sequence ID" value="NZ_JABBNU010000001.1"/>
</dbReference>